<evidence type="ECO:0000256" key="1">
    <source>
        <dbReference type="SAM" id="Phobius"/>
    </source>
</evidence>
<protein>
    <submittedName>
        <fullName evidence="2">Uncharacterized protein</fullName>
    </submittedName>
</protein>
<accession>A0ABS7VGD0</accession>
<gene>
    <name evidence="2" type="ORF">LA374_19850</name>
</gene>
<dbReference type="Proteomes" id="UP000774958">
    <property type="component" value="Unassembled WGS sequence"/>
</dbReference>
<feature type="transmembrane region" description="Helical" evidence="1">
    <location>
        <begin position="24"/>
        <end position="40"/>
    </location>
</feature>
<feature type="transmembrane region" description="Helical" evidence="1">
    <location>
        <begin position="47"/>
        <end position="65"/>
    </location>
</feature>
<keyword evidence="1" id="KW-0472">Membrane</keyword>
<organism evidence="2 3">
    <name type="scientific">Aeromonas schubertii</name>
    <dbReference type="NCBI Taxonomy" id="652"/>
    <lineage>
        <taxon>Bacteria</taxon>
        <taxon>Pseudomonadati</taxon>
        <taxon>Pseudomonadota</taxon>
        <taxon>Gammaproteobacteria</taxon>
        <taxon>Aeromonadales</taxon>
        <taxon>Aeromonadaceae</taxon>
        <taxon>Aeromonas</taxon>
    </lineage>
</organism>
<evidence type="ECO:0000313" key="2">
    <source>
        <dbReference type="EMBL" id="MBZ6068441.1"/>
    </source>
</evidence>
<sequence length="67" mass="7270">MRLFFTLSLLLGLAAQLLAGRHHPYWFASAGFLLAALIMTEPRLRSGLILLPIGGMAGVVTLLLMHP</sequence>
<name>A0ABS7VGD0_9GAMM</name>
<keyword evidence="3" id="KW-1185">Reference proteome</keyword>
<evidence type="ECO:0000313" key="3">
    <source>
        <dbReference type="Proteomes" id="UP000774958"/>
    </source>
</evidence>
<comment type="caution">
    <text evidence="2">The sequence shown here is derived from an EMBL/GenBank/DDBJ whole genome shotgun (WGS) entry which is preliminary data.</text>
</comment>
<proteinExistence type="predicted"/>
<keyword evidence="1" id="KW-1133">Transmembrane helix</keyword>
<dbReference type="RefSeq" id="WP_050667891.1">
    <property type="nucleotide sequence ID" value="NZ_CP013067.1"/>
</dbReference>
<keyword evidence="1" id="KW-0812">Transmembrane</keyword>
<reference evidence="2 3" key="1">
    <citation type="submission" date="2021-09" db="EMBL/GenBank/DDBJ databases">
        <title>Aeromonas schubertii isolated from Asian sea bass.</title>
        <authorList>
            <person name="Pinpimai K."/>
        </authorList>
    </citation>
    <scope>NUCLEOTIDE SEQUENCE [LARGE SCALE GENOMIC DNA]</scope>
    <source>
        <strain evidence="2 3">CHULA2021a</strain>
    </source>
</reference>
<dbReference type="EMBL" id="JAIRBT010000045">
    <property type="protein sequence ID" value="MBZ6068441.1"/>
    <property type="molecule type" value="Genomic_DNA"/>
</dbReference>